<dbReference type="SUPFAM" id="SSF103642">
    <property type="entry name" value="Sec-C motif"/>
    <property type="match status" value="1"/>
</dbReference>
<name>A0A7W3XQ90_9BACL</name>
<comment type="caution">
    <text evidence="1">The sequence shown here is derived from an EMBL/GenBank/DDBJ whole genome shotgun (WGS) entry which is preliminary data.</text>
</comment>
<dbReference type="Pfam" id="PF02810">
    <property type="entry name" value="SEC-C"/>
    <property type="match status" value="1"/>
</dbReference>
<evidence type="ECO:0000313" key="1">
    <source>
        <dbReference type="EMBL" id="MBA9084362.1"/>
    </source>
</evidence>
<sequence>MIGRNDPCPCGSGKKYKQCCLLKQSGDQTQQAKERHFFERKFKLTTDLYSFLAQKQGGEWNFDHQKYKPFNSSLGDYREGAGNMWAYFFRVYDNGLRGIEWFVKERGQRYSGEDRKMLENWKEMKVSCYQLVDQYEQGAVIEDIWSKERYRMPYCETMIKLPPWAVSVGMIEPYIEDWCIHGVFMWGHPEVASEVMTRIVEQLQEETAEASEQEMSPAGILAGNYPEILDLCNRINSRNEKPVSNLKDMGEQIFVTHEYTCEFPDLLEEMLLNIGDEYILAPGTDPAEGTILINRVDKLDGILGTIPADRQEQLGLDEIHISRDFGNIRIDKQGVTVSGWQSAELEATLELLESKSTAIGLTRVNERRETNQLPKELVIKGYNIITDKNLSDQEVNAYGNLPILLQWYRDTQEKNPAESAEMLVRRREYEQYRINADASNLNLLRVALGLPESPFTG</sequence>
<organism evidence="1 2">
    <name type="scientific">Fontibacillus solani</name>
    <dbReference type="NCBI Taxonomy" id="1572857"/>
    <lineage>
        <taxon>Bacteria</taxon>
        <taxon>Bacillati</taxon>
        <taxon>Bacillota</taxon>
        <taxon>Bacilli</taxon>
        <taxon>Bacillales</taxon>
        <taxon>Paenibacillaceae</taxon>
        <taxon>Fontibacillus</taxon>
    </lineage>
</organism>
<dbReference type="InterPro" id="IPR004027">
    <property type="entry name" value="SEC_C_motif"/>
</dbReference>
<accession>A0A7W3XQ90</accession>
<gene>
    <name evidence="1" type="ORF">FHR92_000816</name>
</gene>
<reference evidence="1 2" key="1">
    <citation type="submission" date="2020-08" db="EMBL/GenBank/DDBJ databases">
        <title>Genomic Encyclopedia of Type Strains, Phase III (KMG-III): the genomes of soil and plant-associated and newly described type strains.</title>
        <authorList>
            <person name="Whitman W."/>
        </authorList>
    </citation>
    <scope>NUCLEOTIDE SEQUENCE [LARGE SCALE GENOMIC DNA]</scope>
    <source>
        <strain evidence="1 2">CECT 8693</strain>
    </source>
</reference>
<proteinExistence type="predicted"/>
<protein>
    <recommendedName>
        <fullName evidence="3">Preprotein translocase subunit SecA</fullName>
    </recommendedName>
</protein>
<dbReference type="EMBL" id="JACJIP010000003">
    <property type="protein sequence ID" value="MBA9084362.1"/>
    <property type="molecule type" value="Genomic_DNA"/>
</dbReference>
<dbReference type="AlphaFoldDB" id="A0A7W3XQ90"/>
<keyword evidence="2" id="KW-1185">Reference proteome</keyword>
<dbReference type="Gene3D" id="3.10.450.50">
    <property type="match status" value="1"/>
</dbReference>
<evidence type="ECO:0000313" key="2">
    <source>
        <dbReference type="Proteomes" id="UP000567067"/>
    </source>
</evidence>
<dbReference type="Proteomes" id="UP000567067">
    <property type="component" value="Unassembled WGS sequence"/>
</dbReference>
<dbReference type="RefSeq" id="WP_182534406.1">
    <property type="nucleotide sequence ID" value="NZ_JACJIP010000003.1"/>
</dbReference>
<evidence type="ECO:0008006" key="3">
    <source>
        <dbReference type="Google" id="ProtNLM"/>
    </source>
</evidence>